<feature type="transmembrane region" description="Helical" evidence="5">
    <location>
        <begin position="78"/>
        <end position="95"/>
    </location>
</feature>
<feature type="transmembrane region" description="Helical" evidence="5">
    <location>
        <begin position="194"/>
        <end position="213"/>
    </location>
</feature>
<evidence type="ECO:0000256" key="4">
    <source>
        <dbReference type="ARBA" id="ARBA00023136"/>
    </source>
</evidence>
<feature type="transmembrane region" description="Helical" evidence="5">
    <location>
        <begin position="101"/>
        <end position="120"/>
    </location>
</feature>
<feature type="transmembrane region" description="Helical" evidence="5">
    <location>
        <begin position="132"/>
        <end position="150"/>
    </location>
</feature>
<accession>A0AA49JD63</accession>
<evidence type="ECO:0000313" key="7">
    <source>
        <dbReference type="EMBL" id="WKN35516.1"/>
    </source>
</evidence>
<reference evidence="7" key="2">
    <citation type="journal article" date="2024" name="Antonie Van Leeuwenhoek">
        <title>Roseihalotalea indica gen. nov., sp. nov., a halophilic Bacteroidetes from mesopelagic Southwest Indian Ocean with higher carbohydrate metabolic potential.</title>
        <authorList>
            <person name="Chen B."/>
            <person name="Zhang M."/>
            <person name="Lin D."/>
            <person name="Ye J."/>
            <person name="Tang K."/>
        </authorList>
    </citation>
    <scope>NUCLEOTIDE SEQUENCE</scope>
    <source>
        <strain evidence="7">TK19036</strain>
    </source>
</reference>
<feature type="transmembrane region" description="Helical" evidence="5">
    <location>
        <begin position="162"/>
        <end position="182"/>
    </location>
</feature>
<organism evidence="7">
    <name type="scientific">Roseihalotalea indica</name>
    <dbReference type="NCBI Taxonomy" id="2867963"/>
    <lineage>
        <taxon>Bacteria</taxon>
        <taxon>Pseudomonadati</taxon>
        <taxon>Bacteroidota</taxon>
        <taxon>Cytophagia</taxon>
        <taxon>Cytophagales</taxon>
        <taxon>Catalimonadaceae</taxon>
        <taxon>Roseihalotalea</taxon>
    </lineage>
</organism>
<comment type="subcellular location">
    <subcellularLocation>
        <location evidence="1">Membrane</location>
        <topology evidence="1">Multi-pass membrane protein</topology>
    </subcellularLocation>
</comment>
<dbReference type="AlphaFoldDB" id="A0AA49JD63"/>
<dbReference type="PANTHER" id="PTHR37422:SF13">
    <property type="entry name" value="LIPOPOLYSACCHARIDE BIOSYNTHESIS PROTEIN PA4999-RELATED"/>
    <property type="match status" value="1"/>
</dbReference>
<dbReference type="PANTHER" id="PTHR37422">
    <property type="entry name" value="TEICHURONIC ACID BIOSYNTHESIS PROTEIN TUAE"/>
    <property type="match status" value="1"/>
</dbReference>
<keyword evidence="2 5" id="KW-0812">Transmembrane</keyword>
<feature type="transmembrane region" description="Helical" evidence="5">
    <location>
        <begin position="298"/>
        <end position="315"/>
    </location>
</feature>
<feature type="transmembrane region" description="Helical" evidence="5">
    <location>
        <begin position="273"/>
        <end position="292"/>
    </location>
</feature>
<feature type="transmembrane region" description="Helical" evidence="5">
    <location>
        <begin position="414"/>
        <end position="433"/>
    </location>
</feature>
<dbReference type="EMBL" id="CP120682">
    <property type="protein sequence ID" value="WKN35516.1"/>
    <property type="molecule type" value="Genomic_DNA"/>
</dbReference>
<feature type="transmembrane region" description="Helical" evidence="5">
    <location>
        <begin position="320"/>
        <end position="339"/>
    </location>
</feature>
<feature type="transmembrane region" description="Helical" evidence="5">
    <location>
        <begin position="445"/>
        <end position="464"/>
    </location>
</feature>
<reference evidence="7" key="1">
    <citation type="journal article" date="2023" name="Comput. Struct. Biotechnol. J.">
        <title>Discovery of a novel marine Bacteroidetes with a rich repertoire of carbohydrate-active enzymes.</title>
        <authorList>
            <person name="Chen B."/>
            <person name="Liu G."/>
            <person name="Chen Q."/>
            <person name="Wang H."/>
            <person name="Liu L."/>
            <person name="Tang K."/>
        </authorList>
    </citation>
    <scope>NUCLEOTIDE SEQUENCE</scope>
    <source>
        <strain evidence="7">TK19036</strain>
    </source>
</reference>
<dbReference type="InterPro" id="IPR007016">
    <property type="entry name" value="O-antigen_ligase-rel_domated"/>
</dbReference>
<evidence type="ECO:0000256" key="3">
    <source>
        <dbReference type="ARBA" id="ARBA00022989"/>
    </source>
</evidence>
<keyword evidence="4 5" id="KW-0472">Membrane</keyword>
<dbReference type="GO" id="GO:0016020">
    <property type="term" value="C:membrane"/>
    <property type="evidence" value="ECO:0007669"/>
    <property type="project" value="UniProtKB-SubCell"/>
</dbReference>
<feature type="domain" description="O-antigen ligase-related" evidence="6">
    <location>
        <begin position="282"/>
        <end position="422"/>
    </location>
</feature>
<feature type="transmembrane region" description="Helical" evidence="5">
    <location>
        <begin position="53"/>
        <end position="71"/>
    </location>
</feature>
<evidence type="ECO:0000256" key="1">
    <source>
        <dbReference type="ARBA" id="ARBA00004141"/>
    </source>
</evidence>
<gene>
    <name evidence="7" type="ORF">K4G66_24380</name>
</gene>
<evidence type="ECO:0000256" key="2">
    <source>
        <dbReference type="ARBA" id="ARBA00022692"/>
    </source>
</evidence>
<feature type="transmembrane region" description="Helical" evidence="5">
    <location>
        <begin position="250"/>
        <end position="268"/>
    </location>
</feature>
<keyword evidence="3 5" id="KW-1133">Transmembrane helix</keyword>
<dbReference type="Pfam" id="PF04932">
    <property type="entry name" value="Wzy_C"/>
    <property type="match status" value="1"/>
</dbReference>
<feature type="transmembrane region" description="Helical" evidence="5">
    <location>
        <begin position="21"/>
        <end position="47"/>
    </location>
</feature>
<sequence>MNKLAKYYSLWSNRISDWLYYQILIAKLNTKLGLVFFVLAGLSVAYIGSKLGFFFSLLIFIAVGGGVFVFSCFVRPKIGFFTAFVLPCIFFPLQRKMGQDLPFGALVQGVVLLTLIIILFKKISQKDTSFAFLRNNVTYAFIVLILYNFLQALNPNVAGLTGFYFILRGNIILFCLYAVGLYLSQDIKFVKQLFIVWIGLAVVCALYACYQEWFGLLEFEKNWIHADQLRFNRIFVQGRYRKFSLLSDPTAFGIFMSGSAIVALILILIPKQLYIKILLLLAVGFLMLGVGYSGTRTAYAMLPAGLVIFLLMTITSRNTLIFSVVLSLALGFVIFGPIYGNATINRFRSTFDTDDQSLNIRDVNREAIQPYIYEHPIGGGVLTTGDAGLKFNPNHYLAGFPPDNGYLKLALETGWIGLLIFLIFIFVVLREGIKNYYATKDATLKIYQLAFIAFIFSISIALYAQTVTTQIPLSTIFWPILGILANIKHHDKQEG</sequence>
<evidence type="ECO:0000256" key="5">
    <source>
        <dbReference type="SAM" id="Phobius"/>
    </source>
</evidence>
<dbReference type="GO" id="GO:0016874">
    <property type="term" value="F:ligase activity"/>
    <property type="evidence" value="ECO:0007669"/>
    <property type="project" value="UniProtKB-KW"/>
</dbReference>
<proteinExistence type="predicted"/>
<protein>
    <submittedName>
        <fullName evidence="7">O-antigen ligase family protein</fullName>
    </submittedName>
</protein>
<name>A0AA49JD63_9BACT</name>
<dbReference type="InterPro" id="IPR051533">
    <property type="entry name" value="WaaL-like"/>
</dbReference>
<evidence type="ECO:0000259" key="6">
    <source>
        <dbReference type="Pfam" id="PF04932"/>
    </source>
</evidence>
<keyword evidence="7" id="KW-0436">Ligase</keyword>